<dbReference type="AlphaFoldDB" id="A0A369XTP3"/>
<evidence type="ECO:0000313" key="4">
    <source>
        <dbReference type="Proteomes" id="UP000253831"/>
    </source>
</evidence>
<protein>
    <submittedName>
        <fullName evidence="3">Uncharacterized protein</fullName>
    </submittedName>
</protein>
<dbReference type="EMBL" id="QPGA01000004">
    <property type="protein sequence ID" value="RDE51769.1"/>
    <property type="molecule type" value="Genomic_DNA"/>
</dbReference>
<keyword evidence="2" id="KW-1133">Transmembrane helix</keyword>
<proteinExistence type="predicted"/>
<comment type="caution">
    <text evidence="3">The sequence shown here is derived from an EMBL/GenBank/DDBJ whole genome shotgun (WGS) entry which is preliminary data.</text>
</comment>
<gene>
    <name evidence="3" type="ORF">DVS81_03850</name>
</gene>
<sequence>MVSHHEVILSAPRDLAVGGAPAILQRSDDDFIEAVLASLRDANGRISLRDSLARPTRMATGSDTRSRSKRNRGRELFNKLRDASRQLGLAGGRVAAALAVTSEQESGQKSERELVEGIRRAAEGSQVLKLFQPIQRQFNLAVMEARCDTPGEPRIDPQRVEGAGMVIRRLVRDAKGNEVKQGWMRAGDSLKGWASIAAAADGAARGNRHDPEALRRLSRPTTGQPVLDREVSTLLAAQEDALLNESVVPMFVAPPDVCKAAAATLFYGLIPTTSSEKAEGGAPEFDEAAFGPTTADFKEHLVGPLRGLADSFPRPGRALTPDLASIAGNPGDSERSMMKRLLLLLRQLAVEFDAFGDSAEADSLMEVLNGIALPLADAVGKPIAGSRPAGDFLAAASRILLNEESVSPAPTIPAGWPALDATTGDALLRALSACLRLRFEAVSGVAGRFDDPGARYVLRAFVRLKPEGVCPARTVWGDYSPAFVIAPWYEGSGAPPLQIALPDPGDKEMLKKLKPNVAFTVPASMQNLLGGDPLDLMDGKEPADNGLKLGWICSFNIPIITICAFIVLNIFLSLFDLFFRWMMFIKICIPFPKKSGGES</sequence>
<accession>A0A369XTP3</accession>
<evidence type="ECO:0000256" key="1">
    <source>
        <dbReference type="SAM" id="MobiDB-lite"/>
    </source>
</evidence>
<evidence type="ECO:0000256" key="2">
    <source>
        <dbReference type="SAM" id="Phobius"/>
    </source>
</evidence>
<reference evidence="3 4" key="1">
    <citation type="submission" date="2018-05" db="EMBL/GenBank/DDBJ databases">
        <title>Integrated omic analyses show evidence that a Ca. Accumulibacter phosphatis strain performs denitrification under micro-aerobic conditions.</title>
        <authorList>
            <person name="Camejo P.Y."/>
            <person name="Katherine M.D."/>
            <person name="Daniel N.R."/>
        </authorList>
    </citation>
    <scope>NUCLEOTIDE SEQUENCE [LARGE SCALE GENOMIC DNA]</scope>
    <source>
        <strain evidence="3">UW-LDO-IC</strain>
    </source>
</reference>
<keyword evidence="2" id="KW-0472">Membrane</keyword>
<name>A0A369XTP3_9PROT</name>
<keyword evidence="2" id="KW-0812">Transmembrane</keyword>
<dbReference type="Proteomes" id="UP000253831">
    <property type="component" value="Unassembled WGS sequence"/>
</dbReference>
<feature type="region of interest" description="Disordered" evidence="1">
    <location>
        <begin position="51"/>
        <end position="74"/>
    </location>
</feature>
<organism evidence="3 4">
    <name type="scientific">Candidatus Accumulibacter meliphilus</name>
    <dbReference type="NCBI Taxonomy" id="2211374"/>
    <lineage>
        <taxon>Bacteria</taxon>
        <taxon>Pseudomonadati</taxon>
        <taxon>Pseudomonadota</taxon>
        <taxon>Betaproteobacteria</taxon>
        <taxon>Candidatus Accumulibacter</taxon>
    </lineage>
</organism>
<feature type="transmembrane region" description="Helical" evidence="2">
    <location>
        <begin position="557"/>
        <end position="579"/>
    </location>
</feature>
<evidence type="ECO:0000313" key="3">
    <source>
        <dbReference type="EMBL" id="RDE51769.1"/>
    </source>
</evidence>